<evidence type="ECO:0000256" key="4">
    <source>
        <dbReference type="ARBA" id="ARBA00023002"/>
    </source>
</evidence>
<keyword evidence="4" id="KW-0560">Oxidoreductase</keyword>
<protein>
    <submittedName>
        <fullName evidence="6">Metal-dependent enzyme (Double-stranded beta helix superfamily)</fullName>
    </submittedName>
</protein>
<dbReference type="PANTHER" id="PTHR12918:SF1">
    <property type="entry name" value="CYSTEINE DIOXYGENASE TYPE 1"/>
    <property type="match status" value="1"/>
</dbReference>
<evidence type="ECO:0000313" key="6">
    <source>
        <dbReference type="EMBL" id="MDR7085853.1"/>
    </source>
</evidence>
<evidence type="ECO:0000256" key="5">
    <source>
        <dbReference type="ARBA" id="ARBA00023004"/>
    </source>
</evidence>
<dbReference type="CDD" id="cd10548">
    <property type="entry name" value="cupin_CDO"/>
    <property type="match status" value="1"/>
</dbReference>
<dbReference type="PANTHER" id="PTHR12918">
    <property type="entry name" value="CYSTEINE DIOXYGENASE"/>
    <property type="match status" value="1"/>
</dbReference>
<keyword evidence="7" id="KW-1185">Reference proteome</keyword>
<evidence type="ECO:0000256" key="3">
    <source>
        <dbReference type="ARBA" id="ARBA00022964"/>
    </source>
</evidence>
<accession>A0ABU1UL00</accession>
<comment type="caution">
    <text evidence="6">The sequence shown here is derived from an EMBL/GenBank/DDBJ whole genome shotgun (WGS) entry which is preliminary data.</text>
</comment>
<gene>
    <name evidence="6" type="ORF">J2X11_000692</name>
</gene>
<evidence type="ECO:0000256" key="2">
    <source>
        <dbReference type="ARBA" id="ARBA00022723"/>
    </source>
</evidence>
<keyword evidence="3" id="KW-0223">Dioxygenase</keyword>
<dbReference type="Proteomes" id="UP001257739">
    <property type="component" value="Unassembled WGS sequence"/>
</dbReference>
<dbReference type="Gene3D" id="2.60.120.10">
    <property type="entry name" value="Jelly Rolls"/>
    <property type="match status" value="1"/>
</dbReference>
<dbReference type="InterPro" id="IPR014710">
    <property type="entry name" value="RmlC-like_jellyroll"/>
</dbReference>
<sequence length="169" mass="18599">MTAHAIPSPLSLAQLVEWTSCVAEDVRAGHYAVEADADERWHARLHRDDQIDIWLISWTTDQGTQLHDHGGSSGAFTVVSGELSETIWTPGVEKLAETPRTEGDTVVFGEHYVHDVRNIAAETAVSVHAYSPPLSLMNYYDTEGSQLIKLASVWTDDPEEPAPTLHAVK</sequence>
<comment type="similarity">
    <text evidence="1">Belongs to the cysteine dioxygenase family.</text>
</comment>
<evidence type="ECO:0000256" key="1">
    <source>
        <dbReference type="ARBA" id="ARBA00006622"/>
    </source>
</evidence>
<reference evidence="6 7" key="1">
    <citation type="submission" date="2023-07" db="EMBL/GenBank/DDBJ databases">
        <title>Sorghum-associated microbial communities from plants grown in Nebraska, USA.</title>
        <authorList>
            <person name="Schachtman D."/>
        </authorList>
    </citation>
    <scope>NUCLEOTIDE SEQUENCE [LARGE SCALE GENOMIC DNA]</scope>
    <source>
        <strain evidence="6 7">BE248</strain>
    </source>
</reference>
<dbReference type="InterPro" id="IPR011051">
    <property type="entry name" value="RmlC_Cupin_sf"/>
</dbReference>
<proteinExistence type="inferred from homology"/>
<keyword evidence="2" id="KW-0479">Metal-binding</keyword>
<organism evidence="6 7">
    <name type="scientific">Aeromicrobium panaciterrae</name>
    <dbReference type="NCBI Taxonomy" id="363861"/>
    <lineage>
        <taxon>Bacteria</taxon>
        <taxon>Bacillati</taxon>
        <taxon>Actinomycetota</taxon>
        <taxon>Actinomycetes</taxon>
        <taxon>Propionibacteriales</taxon>
        <taxon>Nocardioidaceae</taxon>
        <taxon>Aeromicrobium</taxon>
    </lineage>
</organism>
<dbReference type="RefSeq" id="WP_309966811.1">
    <property type="nucleotide sequence ID" value="NZ_JAVDWH010000001.1"/>
</dbReference>
<name>A0ABU1UL00_9ACTN</name>
<dbReference type="SUPFAM" id="SSF51182">
    <property type="entry name" value="RmlC-like cupins"/>
    <property type="match status" value="1"/>
</dbReference>
<keyword evidence="5" id="KW-0408">Iron</keyword>
<dbReference type="InterPro" id="IPR010300">
    <property type="entry name" value="CDO_1"/>
</dbReference>
<dbReference type="Pfam" id="PF05995">
    <property type="entry name" value="CDO_I"/>
    <property type="match status" value="1"/>
</dbReference>
<dbReference type="EMBL" id="JAVDWH010000001">
    <property type="protein sequence ID" value="MDR7085853.1"/>
    <property type="molecule type" value="Genomic_DNA"/>
</dbReference>
<evidence type="ECO:0000313" key="7">
    <source>
        <dbReference type="Proteomes" id="UP001257739"/>
    </source>
</evidence>